<feature type="transmembrane region" description="Helical" evidence="1">
    <location>
        <begin position="6"/>
        <end position="21"/>
    </location>
</feature>
<keyword evidence="1" id="KW-1133">Transmembrane helix</keyword>
<name>B3JJ21_9BACT</name>
<protein>
    <submittedName>
        <fullName evidence="2">Uncharacterized protein</fullName>
    </submittedName>
</protein>
<dbReference type="Proteomes" id="UP000003146">
    <property type="component" value="Unassembled WGS sequence"/>
</dbReference>
<organism evidence="2 3">
    <name type="scientific">Phocaeicola coprocola DSM 17136</name>
    <dbReference type="NCBI Taxonomy" id="470145"/>
    <lineage>
        <taxon>Bacteria</taxon>
        <taxon>Pseudomonadati</taxon>
        <taxon>Bacteroidota</taxon>
        <taxon>Bacteroidia</taxon>
        <taxon>Bacteroidales</taxon>
        <taxon>Bacteroidaceae</taxon>
        <taxon>Phocaeicola</taxon>
    </lineage>
</organism>
<accession>B3JJ21</accession>
<dbReference type="HOGENOM" id="CLU_3164520_0_0_10"/>
<evidence type="ECO:0000256" key="1">
    <source>
        <dbReference type="SAM" id="Phobius"/>
    </source>
</evidence>
<dbReference type="AlphaFoldDB" id="B3JJ21"/>
<keyword evidence="1" id="KW-0812">Transmembrane</keyword>
<dbReference type="EMBL" id="ABIY02000083">
    <property type="protein sequence ID" value="EDV01038.1"/>
    <property type="molecule type" value="Genomic_DNA"/>
</dbReference>
<keyword evidence="1" id="KW-0472">Membrane</keyword>
<evidence type="ECO:0000313" key="3">
    <source>
        <dbReference type="Proteomes" id="UP000003146"/>
    </source>
</evidence>
<dbReference type="STRING" id="470145.BACCOP_01883"/>
<reference evidence="2 3" key="2">
    <citation type="submission" date="2008-04" db="EMBL/GenBank/DDBJ databases">
        <authorList>
            <person name="Fulton L."/>
            <person name="Clifton S."/>
            <person name="Fulton B."/>
            <person name="Xu J."/>
            <person name="Minx P."/>
            <person name="Pepin K.H."/>
            <person name="Johnson M."/>
            <person name="Thiruvilangam P."/>
            <person name="Bhonagiri V."/>
            <person name="Nash W.E."/>
            <person name="Mardis E.R."/>
            <person name="Wilson R.K."/>
        </authorList>
    </citation>
    <scope>NUCLEOTIDE SEQUENCE [LARGE SCALE GENOMIC DNA]</scope>
    <source>
        <strain evidence="2 3">DSM 17136</strain>
    </source>
</reference>
<reference evidence="2 3" key="1">
    <citation type="submission" date="2008-04" db="EMBL/GenBank/DDBJ databases">
        <title>Draft genome sequence of Bacteroides coprocola (DSM 17136).</title>
        <authorList>
            <person name="Sudarsanam P."/>
            <person name="Ley R."/>
            <person name="Guruge J."/>
            <person name="Turnbaugh P.J."/>
            <person name="Mahowald M."/>
            <person name="Liep D."/>
            <person name="Gordon J."/>
        </authorList>
    </citation>
    <scope>NUCLEOTIDE SEQUENCE [LARGE SCALE GENOMIC DNA]</scope>
    <source>
        <strain evidence="2 3">DSM 17136</strain>
    </source>
</reference>
<evidence type="ECO:0000313" key="2">
    <source>
        <dbReference type="EMBL" id="EDV01038.1"/>
    </source>
</evidence>
<comment type="caution">
    <text evidence="2">The sequence shown here is derived from an EMBL/GenBank/DDBJ whole genome shotgun (WGS) entry which is preliminary data.</text>
</comment>
<gene>
    <name evidence="2" type="ORF">BACCOP_01883</name>
</gene>
<sequence>MLSIFIIELIILSIIIFYYKSSNKENSDIRNSSSIRHQRNIFLETER</sequence>
<proteinExistence type="predicted"/>